<feature type="transmembrane region" description="Helical" evidence="1">
    <location>
        <begin position="43"/>
        <end position="63"/>
    </location>
</feature>
<keyword evidence="1" id="KW-0472">Membrane</keyword>
<evidence type="ECO:0000256" key="1">
    <source>
        <dbReference type="SAM" id="Phobius"/>
    </source>
</evidence>
<gene>
    <name evidence="2" type="ORF">H8Z83_03080</name>
</gene>
<evidence type="ECO:0000313" key="3">
    <source>
        <dbReference type="Proteomes" id="UP000620327"/>
    </source>
</evidence>
<keyword evidence="3" id="KW-1185">Reference proteome</keyword>
<protein>
    <submittedName>
        <fullName evidence="2">Uncharacterized protein</fullName>
    </submittedName>
</protein>
<proteinExistence type="predicted"/>
<organism evidence="2 3">
    <name type="scientific">Dysosmobacter segnis</name>
    <dbReference type="NCBI Taxonomy" id="2763042"/>
    <lineage>
        <taxon>Bacteria</taxon>
        <taxon>Bacillati</taxon>
        <taxon>Bacillota</taxon>
        <taxon>Clostridia</taxon>
        <taxon>Eubacteriales</taxon>
        <taxon>Oscillospiraceae</taxon>
        <taxon>Dysosmobacter</taxon>
    </lineage>
</organism>
<keyword evidence="1" id="KW-1133">Transmembrane helix</keyword>
<accession>A0A923S6Q1</accession>
<dbReference type="AlphaFoldDB" id="A0A923S6Q1"/>
<sequence length="69" mass="7359">MRWFYELAWLWKGLGISLLAAAACMVCVWLVCRATGKRLRTGIAVLAAAAGFAAAVVVILLLAQTPTPI</sequence>
<keyword evidence="1" id="KW-0812">Transmembrane</keyword>
<dbReference type="RefSeq" id="WP_187013704.1">
    <property type="nucleotide sequence ID" value="NZ_JACOQI010000002.1"/>
</dbReference>
<dbReference type="Proteomes" id="UP000620327">
    <property type="component" value="Unassembled WGS sequence"/>
</dbReference>
<feature type="transmembrane region" description="Helical" evidence="1">
    <location>
        <begin position="12"/>
        <end position="31"/>
    </location>
</feature>
<evidence type="ECO:0000313" key="2">
    <source>
        <dbReference type="EMBL" id="MBC5769328.1"/>
    </source>
</evidence>
<name>A0A923S6Q1_9FIRM</name>
<reference evidence="2" key="1">
    <citation type="submission" date="2020-08" db="EMBL/GenBank/DDBJ databases">
        <title>Genome public.</title>
        <authorList>
            <person name="Liu C."/>
            <person name="Sun Q."/>
        </authorList>
    </citation>
    <scope>NUCLEOTIDE SEQUENCE</scope>
    <source>
        <strain evidence="2">BX15</strain>
    </source>
</reference>
<comment type="caution">
    <text evidence="2">The sequence shown here is derived from an EMBL/GenBank/DDBJ whole genome shotgun (WGS) entry which is preliminary data.</text>
</comment>
<dbReference type="PROSITE" id="PS51257">
    <property type="entry name" value="PROKAR_LIPOPROTEIN"/>
    <property type="match status" value="1"/>
</dbReference>
<dbReference type="EMBL" id="JACOQI010000002">
    <property type="protein sequence ID" value="MBC5769328.1"/>
    <property type="molecule type" value="Genomic_DNA"/>
</dbReference>